<sequence>MNNPFEHLKPSEFWMLAWEQAFFTDRRTGDDTAEERFWLDNAASFDERHPLAPYTEPLMNAVFEHLSPGDHLLEIGAGTGGFTRLMAPHVGSISIVEPSAAMYAVFKNNWARLPYPLPHVYAEKWEELQGASADIVFAANAMYRIRDMKDSLLRMNRTASRRVFLVQSVGRPFAGPLAVTLEGRTEERTRASVLSDILTELGLEHRCELFPVQRKNGMVHDVALIHWQPGRS</sequence>
<proteinExistence type="predicted"/>
<dbReference type="CDD" id="cd02440">
    <property type="entry name" value="AdoMet_MTases"/>
    <property type="match status" value="1"/>
</dbReference>
<keyword evidence="3" id="KW-1185">Reference proteome</keyword>
<reference evidence="2" key="1">
    <citation type="submission" date="2018-02" db="EMBL/GenBank/DDBJ databases">
        <authorList>
            <person name="Kim S.-K."/>
            <person name="Jung H.-I."/>
            <person name="Lee S.-W."/>
        </authorList>
    </citation>
    <scope>NUCLEOTIDE SEQUENCE</scope>
    <source>
        <strain evidence="2">SK3146</strain>
    </source>
</reference>
<dbReference type="InterPro" id="IPR029063">
    <property type="entry name" value="SAM-dependent_MTases_sf"/>
</dbReference>
<dbReference type="Gene3D" id="3.40.50.150">
    <property type="entry name" value="Vaccinia Virus protein VP39"/>
    <property type="match status" value="1"/>
</dbReference>
<gene>
    <name evidence="2" type="ORF">SK3146_00106</name>
</gene>
<dbReference type="EMBL" id="CP027059">
    <property type="protein sequence ID" value="UQZ80950.1"/>
    <property type="molecule type" value="Genomic_DNA"/>
</dbReference>
<accession>A0ABY4RGH8</accession>
<reference evidence="2" key="2">
    <citation type="journal article" date="2021" name="J Anim Sci Technol">
        <title>Complete genome sequence of Paenibacillus konkukensis sp. nov. SK3146 as a potential probiotic strain.</title>
        <authorList>
            <person name="Jung H.I."/>
            <person name="Park S."/>
            <person name="Niu K.M."/>
            <person name="Lee S.W."/>
            <person name="Kothari D."/>
            <person name="Yi K.J."/>
            <person name="Kim S.K."/>
        </authorList>
    </citation>
    <scope>NUCLEOTIDE SEQUENCE</scope>
    <source>
        <strain evidence="2">SK3146</strain>
    </source>
</reference>
<dbReference type="SUPFAM" id="SSF53335">
    <property type="entry name" value="S-adenosyl-L-methionine-dependent methyltransferases"/>
    <property type="match status" value="1"/>
</dbReference>
<evidence type="ECO:0000259" key="1">
    <source>
        <dbReference type="Pfam" id="PF13649"/>
    </source>
</evidence>
<evidence type="ECO:0000313" key="2">
    <source>
        <dbReference type="EMBL" id="UQZ80950.1"/>
    </source>
</evidence>
<dbReference type="InterPro" id="IPR041698">
    <property type="entry name" value="Methyltransf_25"/>
</dbReference>
<protein>
    <recommendedName>
        <fullName evidence="1">Methyltransferase domain-containing protein</fullName>
    </recommendedName>
</protein>
<evidence type="ECO:0000313" key="3">
    <source>
        <dbReference type="Proteomes" id="UP001057134"/>
    </source>
</evidence>
<name>A0ABY4RGH8_9BACL</name>
<feature type="domain" description="Methyltransferase" evidence="1">
    <location>
        <begin position="73"/>
        <end position="154"/>
    </location>
</feature>
<dbReference type="Proteomes" id="UP001057134">
    <property type="component" value="Chromosome"/>
</dbReference>
<organism evidence="2 3">
    <name type="scientific">Paenibacillus konkukensis</name>
    <dbReference type="NCBI Taxonomy" id="2020716"/>
    <lineage>
        <taxon>Bacteria</taxon>
        <taxon>Bacillati</taxon>
        <taxon>Bacillota</taxon>
        <taxon>Bacilli</taxon>
        <taxon>Bacillales</taxon>
        <taxon>Paenibacillaceae</taxon>
        <taxon>Paenibacillus</taxon>
    </lineage>
</organism>
<dbReference type="Pfam" id="PF13649">
    <property type="entry name" value="Methyltransf_25"/>
    <property type="match status" value="1"/>
</dbReference>